<feature type="compositionally biased region" description="Gly residues" evidence="4">
    <location>
        <begin position="526"/>
        <end position="541"/>
    </location>
</feature>
<dbReference type="PANTHER" id="PTHR12758:SF19">
    <property type="entry name" value="APOPTOSIS INHIBITOR 5"/>
    <property type="match status" value="1"/>
</dbReference>
<keyword evidence="2" id="KW-0053">Apoptosis</keyword>
<dbReference type="AlphaFoldDB" id="A0A8B7BSH5"/>
<dbReference type="OrthoDB" id="19224at2759"/>
<evidence type="ECO:0000256" key="3">
    <source>
        <dbReference type="SAM" id="Coils"/>
    </source>
</evidence>
<dbReference type="SUPFAM" id="SSF48371">
    <property type="entry name" value="ARM repeat"/>
    <property type="match status" value="1"/>
</dbReference>
<name>A0A8B7BSH5_PHODC</name>
<comment type="similarity">
    <text evidence="1">Belongs to the API5 family.</text>
</comment>
<dbReference type="GO" id="GO:0003729">
    <property type="term" value="F:mRNA binding"/>
    <property type="evidence" value="ECO:0007669"/>
    <property type="project" value="TreeGrafter"/>
</dbReference>
<evidence type="ECO:0000256" key="1">
    <source>
        <dbReference type="ARBA" id="ARBA00009515"/>
    </source>
</evidence>
<organism evidence="5 6">
    <name type="scientific">Phoenix dactylifera</name>
    <name type="common">Date palm</name>
    <dbReference type="NCBI Taxonomy" id="42345"/>
    <lineage>
        <taxon>Eukaryota</taxon>
        <taxon>Viridiplantae</taxon>
        <taxon>Streptophyta</taxon>
        <taxon>Embryophyta</taxon>
        <taxon>Tracheophyta</taxon>
        <taxon>Spermatophyta</taxon>
        <taxon>Magnoliopsida</taxon>
        <taxon>Liliopsida</taxon>
        <taxon>Arecaceae</taxon>
        <taxon>Coryphoideae</taxon>
        <taxon>Phoeniceae</taxon>
        <taxon>Phoenix</taxon>
    </lineage>
</organism>
<keyword evidence="5" id="KW-1185">Reference proteome</keyword>
<feature type="coiled-coil region" evidence="3">
    <location>
        <begin position="397"/>
        <end position="424"/>
    </location>
</feature>
<dbReference type="GO" id="GO:0043067">
    <property type="term" value="P:regulation of programmed cell death"/>
    <property type="evidence" value="ECO:0007669"/>
    <property type="project" value="TreeGrafter"/>
</dbReference>
<accession>A0A8B7BSH5</accession>
<reference evidence="6" key="2">
    <citation type="submission" date="2025-08" db="UniProtKB">
        <authorList>
            <consortium name="RefSeq"/>
        </authorList>
    </citation>
    <scope>IDENTIFICATION</scope>
    <source>
        <tissue evidence="6">Young leaves</tissue>
    </source>
</reference>
<dbReference type="GeneID" id="103703376"/>
<feature type="compositionally biased region" description="Basic residues" evidence="4">
    <location>
        <begin position="542"/>
        <end position="551"/>
    </location>
</feature>
<dbReference type="Proteomes" id="UP000228380">
    <property type="component" value="Chromosome 8"/>
</dbReference>
<feature type="compositionally biased region" description="Polar residues" evidence="4">
    <location>
        <begin position="492"/>
        <end position="502"/>
    </location>
</feature>
<evidence type="ECO:0000313" key="5">
    <source>
        <dbReference type="Proteomes" id="UP000228380"/>
    </source>
</evidence>
<dbReference type="RefSeq" id="XP_008784436.1">
    <property type="nucleotide sequence ID" value="XM_008786214.4"/>
</dbReference>
<evidence type="ECO:0000256" key="4">
    <source>
        <dbReference type="SAM" id="MobiDB-lite"/>
    </source>
</evidence>
<evidence type="ECO:0000256" key="2">
    <source>
        <dbReference type="ARBA" id="ARBA00022703"/>
    </source>
</evidence>
<dbReference type="InterPro" id="IPR008383">
    <property type="entry name" value="API5"/>
</dbReference>
<sequence length="551" mass="61803">MAYESDAVVDDAAEVEKLYELGERLNEANDKSQHASDYEGIIMAVQGKSMKAKQLAAQLIPRFFKFFPNLALKAMTAQFDLVEEEELAIRVQAIRGLPLLCKDTPEHVSKIVDVLGQLLTVEENVERDAVHKAIMSLLRQDAKASLTALFKHVELGMELVREKVICFLRDKVLPFKAELFKPQVEMERHVTDLVKKSLQDVTGAEFKSFMDFLGSFSIFEDGAPPEHIQELLEIIEGQADLDAQFNVSDIDHIDRLISCMYMALPFFMRGASSSKFLNYFNKHILPVFDKFPEERKLDLLKTLAGSSPYAAAQDSRQLLPSIVELLKKYMPRRKTEESTLSYAECLLYTFHHLAHKTPNSTNSLCGYKIVTGQPSDRLGEDFSDNYKDFTERLSSIEEIARAAMKKLTQQMAEHNKAMSAVKTEEEKAKIKMEQRKTTSGLRICNNILAMTQPLHAKAPSFIGDNKISLSWKEPEKPSPASSTAAGVKRNAASINGSSTKTTANKKGRAARVMQSQLVNRALEGLSRGGRNNGRGRGWGGRGRGRGYRLFR</sequence>
<proteinExistence type="inferred from homology"/>
<dbReference type="InterPro" id="IPR016024">
    <property type="entry name" value="ARM-type_fold"/>
</dbReference>
<evidence type="ECO:0000313" key="6">
    <source>
        <dbReference type="RefSeq" id="XP_008784436.1"/>
    </source>
</evidence>
<feature type="region of interest" description="Disordered" evidence="4">
    <location>
        <begin position="472"/>
        <end position="551"/>
    </location>
</feature>
<dbReference type="GO" id="GO:0005634">
    <property type="term" value="C:nucleus"/>
    <property type="evidence" value="ECO:0007669"/>
    <property type="project" value="TreeGrafter"/>
</dbReference>
<protein>
    <submittedName>
        <fullName evidence="6">Apoptosis inhibitor 5-like protein API5</fullName>
    </submittedName>
</protein>
<gene>
    <name evidence="6" type="primary">LOC103703376</name>
</gene>
<keyword evidence="3" id="KW-0175">Coiled coil</keyword>
<dbReference type="Pfam" id="PF05918">
    <property type="entry name" value="API5"/>
    <property type="match status" value="1"/>
</dbReference>
<dbReference type="KEGG" id="pda:103703376"/>
<reference evidence="5" key="1">
    <citation type="journal article" date="2019" name="Nat. Commun.">
        <title>Genome-wide association mapping of date palm fruit traits.</title>
        <authorList>
            <person name="Hazzouri K.M."/>
            <person name="Gros-Balthazard M."/>
            <person name="Flowers J.M."/>
            <person name="Copetti D."/>
            <person name="Lemansour A."/>
            <person name="Lebrun M."/>
            <person name="Masmoudi K."/>
            <person name="Ferrand S."/>
            <person name="Dhar M.I."/>
            <person name="Fresquez Z.A."/>
            <person name="Rosas U."/>
            <person name="Zhang J."/>
            <person name="Talag J."/>
            <person name="Lee S."/>
            <person name="Kudrna D."/>
            <person name="Powell R.F."/>
            <person name="Leitch I.J."/>
            <person name="Krueger R.R."/>
            <person name="Wing R.A."/>
            <person name="Amiri K.M.A."/>
            <person name="Purugganan M.D."/>
        </authorList>
    </citation>
    <scope>NUCLEOTIDE SEQUENCE [LARGE SCALE GENOMIC DNA]</scope>
    <source>
        <strain evidence="5">cv. Khalas</strain>
    </source>
</reference>
<dbReference type="PANTHER" id="PTHR12758">
    <property type="entry name" value="APOPTOSIS INHIBITOR 5-RELATED"/>
    <property type="match status" value="1"/>
</dbReference>